<organism evidence="2 3">
    <name type="scientific">Decorospora gaudefroyi</name>
    <dbReference type="NCBI Taxonomy" id="184978"/>
    <lineage>
        <taxon>Eukaryota</taxon>
        <taxon>Fungi</taxon>
        <taxon>Dikarya</taxon>
        <taxon>Ascomycota</taxon>
        <taxon>Pezizomycotina</taxon>
        <taxon>Dothideomycetes</taxon>
        <taxon>Pleosporomycetidae</taxon>
        <taxon>Pleosporales</taxon>
        <taxon>Pleosporineae</taxon>
        <taxon>Pleosporaceae</taxon>
        <taxon>Decorospora</taxon>
    </lineage>
</organism>
<feature type="region of interest" description="Disordered" evidence="1">
    <location>
        <begin position="1"/>
        <end position="73"/>
    </location>
</feature>
<reference evidence="2" key="1">
    <citation type="submission" date="2020-01" db="EMBL/GenBank/DDBJ databases">
        <authorList>
            <consortium name="DOE Joint Genome Institute"/>
            <person name="Haridas S."/>
            <person name="Albert R."/>
            <person name="Binder M."/>
            <person name="Bloem J."/>
            <person name="Labutti K."/>
            <person name="Salamov A."/>
            <person name="Andreopoulos B."/>
            <person name="Baker S.E."/>
            <person name="Barry K."/>
            <person name="Bills G."/>
            <person name="Bluhm B.H."/>
            <person name="Cannon C."/>
            <person name="Castanera R."/>
            <person name="Culley D.E."/>
            <person name="Daum C."/>
            <person name="Ezra D."/>
            <person name="Gonzalez J.B."/>
            <person name="Henrissat B."/>
            <person name="Kuo A."/>
            <person name="Liang C."/>
            <person name="Lipzen A."/>
            <person name="Lutzoni F."/>
            <person name="Magnuson J."/>
            <person name="Mondo S."/>
            <person name="Nolan M."/>
            <person name="Ohm R."/>
            <person name="Pangilinan J."/>
            <person name="Park H.-J."/>
            <person name="Ramirez L."/>
            <person name="Alfaro M."/>
            <person name="Sun H."/>
            <person name="Tritt A."/>
            <person name="Yoshinaga Y."/>
            <person name="Zwiers L.-H."/>
            <person name="Turgeon B.G."/>
            <person name="Goodwin S.B."/>
            <person name="Spatafora J.W."/>
            <person name="Crous P.W."/>
            <person name="Grigoriev I.V."/>
        </authorList>
    </citation>
    <scope>NUCLEOTIDE SEQUENCE</scope>
    <source>
        <strain evidence="2">P77</strain>
    </source>
</reference>
<evidence type="ECO:0000313" key="3">
    <source>
        <dbReference type="Proteomes" id="UP000800040"/>
    </source>
</evidence>
<gene>
    <name evidence="2" type="ORF">BDW02DRAFT_602814</name>
</gene>
<protein>
    <submittedName>
        <fullName evidence="2">Uncharacterized protein</fullName>
    </submittedName>
</protein>
<keyword evidence="3" id="KW-1185">Reference proteome</keyword>
<dbReference type="AlphaFoldDB" id="A0A6A5K3U1"/>
<dbReference type="Proteomes" id="UP000800040">
    <property type="component" value="Unassembled WGS sequence"/>
</dbReference>
<dbReference type="OrthoDB" id="3800972at2759"/>
<accession>A0A6A5K3U1</accession>
<dbReference type="EMBL" id="ML975465">
    <property type="protein sequence ID" value="KAF1829124.1"/>
    <property type="molecule type" value="Genomic_DNA"/>
</dbReference>
<sequence length="313" mass="34661">MSNLPITHVSGGSPLSLVAPRKQPAPQNAASTTSDRKRPKVADSPSPSEGSDQEADSAGEGPKQLIMSHEKPQGPYMWTATHQIIWLGMGKMLPPNLPQRPWVPIESIATPVNVDISVLTIPLTAKELLTFFPRHTHVAELQDRLTRNGIGGTDQANIINMQRDLHIPHIITGMQIRTHIKNARKRIPKISPAVPCTEHRVSHYNVSINSRTADDRVLIDYPLMDCFFGVHGDAIPAGRDCGPFTEALMSALVGRHDVMLSEMDRYIQNCGINRNLHPGYTDADFLGRHKEQITVCRSALVEEAKTKGYRWEG</sequence>
<name>A0A6A5K3U1_9PLEO</name>
<evidence type="ECO:0000256" key="1">
    <source>
        <dbReference type="SAM" id="MobiDB-lite"/>
    </source>
</evidence>
<evidence type="ECO:0000313" key="2">
    <source>
        <dbReference type="EMBL" id="KAF1829124.1"/>
    </source>
</evidence>
<proteinExistence type="predicted"/>